<organism evidence="3 4">
    <name type="scientific">Pontibacillus marinus BH030004 = DSM 16465</name>
    <dbReference type="NCBI Taxonomy" id="1385511"/>
    <lineage>
        <taxon>Bacteria</taxon>
        <taxon>Bacillati</taxon>
        <taxon>Bacillota</taxon>
        <taxon>Bacilli</taxon>
        <taxon>Bacillales</taxon>
        <taxon>Bacillaceae</taxon>
        <taxon>Pontibacillus</taxon>
    </lineage>
</organism>
<proteinExistence type="predicted"/>
<feature type="transmembrane region" description="Helical" evidence="1">
    <location>
        <begin position="31"/>
        <end position="57"/>
    </location>
</feature>
<feature type="transmembrane region" description="Helical" evidence="1">
    <location>
        <begin position="145"/>
        <end position="175"/>
    </location>
</feature>
<dbReference type="PANTHER" id="PTHR31272">
    <property type="entry name" value="CYTOCHROME C-TYPE BIOGENESIS PROTEIN HI_1454-RELATED"/>
    <property type="match status" value="1"/>
</dbReference>
<keyword evidence="1" id="KW-0812">Transmembrane</keyword>
<comment type="caution">
    <text evidence="3">The sequence shown here is derived from an EMBL/GenBank/DDBJ whole genome shotgun (WGS) entry which is preliminary data.</text>
</comment>
<feature type="transmembrane region" description="Helical" evidence="1">
    <location>
        <begin position="226"/>
        <end position="244"/>
    </location>
</feature>
<protein>
    <submittedName>
        <fullName evidence="3">Cytochrome C biosynthesis protein</fullName>
    </submittedName>
</protein>
<evidence type="ECO:0000313" key="4">
    <source>
        <dbReference type="Proteomes" id="UP000030403"/>
    </source>
</evidence>
<evidence type="ECO:0000313" key="3">
    <source>
        <dbReference type="EMBL" id="KGX91477.1"/>
    </source>
</evidence>
<dbReference type="RefSeq" id="WP_027445713.1">
    <property type="nucleotide sequence ID" value="NZ_AULJ01000013.1"/>
</dbReference>
<keyword evidence="1" id="KW-1133">Transmembrane helix</keyword>
<dbReference type="STRING" id="1385511.GCA_000425225_01368"/>
<sequence>MYEFFSSISGYLSEPLIELAYGSEGVPLLSALLLGLVGALAPCQLTGNLGAIMFYGNQSLQKKTAWKEVFFFILGKILVFSGLGFVVWILGQEFQGTLTTYFFPWMRKFVGPILILIGLFMLGIFKMRWTLSLGKVPDHLKQGKLGALFMGISFSLGFCPTMFILFFVSLMPIVLSTSYGAVLPSIFAIGTSLPLILAVFFIWYFGIEGRFMKKEGRKIGKYVQQTAGIIMIVLGILDTITYWTY</sequence>
<feature type="domain" description="Urease accessory protein UreH-like transmembrane" evidence="2">
    <location>
        <begin position="31"/>
        <end position="237"/>
    </location>
</feature>
<dbReference type="InterPro" id="IPR051790">
    <property type="entry name" value="Cytochrome_c-biogenesis_DsbD"/>
</dbReference>
<feature type="transmembrane region" description="Helical" evidence="1">
    <location>
        <begin position="109"/>
        <end position="125"/>
    </location>
</feature>
<dbReference type="AlphaFoldDB" id="A0A0A5I6N0"/>
<accession>A0A0A5I6N0</accession>
<evidence type="ECO:0000256" key="1">
    <source>
        <dbReference type="SAM" id="Phobius"/>
    </source>
</evidence>
<feature type="transmembrane region" description="Helical" evidence="1">
    <location>
        <begin position="181"/>
        <end position="205"/>
    </location>
</feature>
<dbReference type="eggNOG" id="COG0785">
    <property type="taxonomic scope" value="Bacteria"/>
</dbReference>
<dbReference type="PANTHER" id="PTHR31272:SF4">
    <property type="entry name" value="CYTOCHROME C-TYPE BIOGENESIS PROTEIN HI_1454-RELATED"/>
    <property type="match status" value="1"/>
</dbReference>
<reference evidence="3 4" key="1">
    <citation type="submission" date="2013-08" db="EMBL/GenBank/DDBJ databases">
        <authorList>
            <person name="Huang J."/>
            <person name="Wang G."/>
        </authorList>
    </citation>
    <scope>NUCLEOTIDE SEQUENCE [LARGE SCALE GENOMIC DNA]</scope>
    <source>
        <strain evidence="3 4">BH030004</strain>
    </source>
</reference>
<dbReference type="Proteomes" id="UP000030403">
    <property type="component" value="Unassembled WGS sequence"/>
</dbReference>
<evidence type="ECO:0000259" key="2">
    <source>
        <dbReference type="Pfam" id="PF13386"/>
    </source>
</evidence>
<dbReference type="Pfam" id="PF13386">
    <property type="entry name" value="DsbD_2"/>
    <property type="match status" value="1"/>
</dbReference>
<dbReference type="OrthoDB" id="43562at2"/>
<name>A0A0A5I6N0_9BACI</name>
<feature type="transmembrane region" description="Helical" evidence="1">
    <location>
        <begin position="69"/>
        <end position="89"/>
    </location>
</feature>
<gene>
    <name evidence="3" type="ORF">N783_07935</name>
</gene>
<keyword evidence="4" id="KW-1185">Reference proteome</keyword>
<keyword evidence="1" id="KW-0472">Membrane</keyword>
<dbReference type="EMBL" id="AVPF01000002">
    <property type="protein sequence ID" value="KGX91477.1"/>
    <property type="molecule type" value="Genomic_DNA"/>
</dbReference>
<dbReference type="InterPro" id="IPR039447">
    <property type="entry name" value="UreH-like_TM_dom"/>
</dbReference>